<reference evidence="3 4" key="1">
    <citation type="journal article" date="2018" name="Cell">
        <title>The Chara Genome: Secondary Complexity and Implications for Plant Terrestrialization.</title>
        <authorList>
            <person name="Nishiyama T."/>
            <person name="Sakayama H."/>
            <person name="Vries J.D."/>
            <person name="Buschmann H."/>
            <person name="Saint-Marcoux D."/>
            <person name="Ullrich K.K."/>
            <person name="Haas F.B."/>
            <person name="Vanderstraeten L."/>
            <person name="Becker D."/>
            <person name="Lang D."/>
            <person name="Vosolsobe S."/>
            <person name="Rombauts S."/>
            <person name="Wilhelmsson P.K.I."/>
            <person name="Janitza P."/>
            <person name="Kern R."/>
            <person name="Heyl A."/>
            <person name="Rumpler F."/>
            <person name="Villalobos L.I.A.C."/>
            <person name="Clay J.M."/>
            <person name="Skokan R."/>
            <person name="Toyoda A."/>
            <person name="Suzuki Y."/>
            <person name="Kagoshima H."/>
            <person name="Schijlen E."/>
            <person name="Tajeshwar N."/>
            <person name="Catarino B."/>
            <person name="Hetherington A.J."/>
            <person name="Saltykova A."/>
            <person name="Bonnot C."/>
            <person name="Breuninger H."/>
            <person name="Symeonidi A."/>
            <person name="Radhakrishnan G.V."/>
            <person name="Van Nieuwerburgh F."/>
            <person name="Deforce D."/>
            <person name="Chang C."/>
            <person name="Karol K.G."/>
            <person name="Hedrich R."/>
            <person name="Ulvskov P."/>
            <person name="Glockner G."/>
            <person name="Delwiche C.F."/>
            <person name="Petrasek J."/>
            <person name="Van de Peer Y."/>
            <person name="Friml J."/>
            <person name="Beilby M."/>
            <person name="Dolan L."/>
            <person name="Kohara Y."/>
            <person name="Sugano S."/>
            <person name="Fujiyama A."/>
            <person name="Delaux P.-M."/>
            <person name="Quint M."/>
            <person name="TheiBen G."/>
            <person name="Hagemann M."/>
            <person name="Harholt J."/>
            <person name="Dunand C."/>
            <person name="Zachgo S."/>
            <person name="Langdale J."/>
            <person name="Maumus F."/>
            <person name="Straeten D.V.D."/>
            <person name="Gould S.B."/>
            <person name="Rensing S.A."/>
        </authorList>
    </citation>
    <scope>NUCLEOTIDE SEQUENCE [LARGE SCALE GENOMIC DNA]</scope>
    <source>
        <strain evidence="3 4">S276</strain>
    </source>
</reference>
<feature type="compositionally biased region" description="Acidic residues" evidence="2">
    <location>
        <begin position="307"/>
        <end position="318"/>
    </location>
</feature>
<evidence type="ECO:0000313" key="4">
    <source>
        <dbReference type="Proteomes" id="UP000265515"/>
    </source>
</evidence>
<accession>A0A388LXA2</accession>
<evidence type="ECO:0000256" key="2">
    <source>
        <dbReference type="SAM" id="MobiDB-lite"/>
    </source>
</evidence>
<dbReference type="AlphaFoldDB" id="A0A388LXA2"/>
<keyword evidence="4" id="KW-1185">Reference proteome</keyword>
<evidence type="ECO:0000313" key="3">
    <source>
        <dbReference type="EMBL" id="GBG86895.1"/>
    </source>
</evidence>
<name>A0A388LXA2_CHABU</name>
<dbReference type="Gramene" id="GBG86895">
    <property type="protein sequence ID" value="GBG86895"/>
    <property type="gene ID" value="CBR_g42178"/>
</dbReference>
<feature type="compositionally biased region" description="Basic and acidic residues" evidence="2">
    <location>
        <begin position="319"/>
        <end position="332"/>
    </location>
</feature>
<comment type="caution">
    <text evidence="3">The sequence shown here is derived from an EMBL/GenBank/DDBJ whole genome shotgun (WGS) entry which is preliminary data.</text>
</comment>
<protein>
    <submittedName>
        <fullName evidence="3">Uncharacterized protein</fullName>
    </submittedName>
</protein>
<evidence type="ECO:0000256" key="1">
    <source>
        <dbReference type="SAM" id="Coils"/>
    </source>
</evidence>
<feature type="coiled-coil region" evidence="1">
    <location>
        <begin position="205"/>
        <end position="239"/>
    </location>
</feature>
<organism evidence="3 4">
    <name type="scientific">Chara braunii</name>
    <name type="common">Braun's stonewort</name>
    <dbReference type="NCBI Taxonomy" id="69332"/>
    <lineage>
        <taxon>Eukaryota</taxon>
        <taxon>Viridiplantae</taxon>
        <taxon>Streptophyta</taxon>
        <taxon>Charophyceae</taxon>
        <taxon>Charales</taxon>
        <taxon>Characeae</taxon>
        <taxon>Chara</taxon>
    </lineage>
</organism>
<keyword evidence="1" id="KW-0175">Coiled coil</keyword>
<proteinExistence type="predicted"/>
<dbReference type="OrthoDB" id="1744530at2759"/>
<sequence length="332" mass="36645">MHPVRYSATSQCQISSATSAVPCQQCHVTVPSHSATSAVPRHSARSAVPCQTQCHVSSDVRHSATSAVPCQTMPRQQQCHVSNRTGLPGQLPNETIAAFKQRCLAQIEAEEQCLLAVEAARVQAEEAAAAEKLRLQADADADAQARHKEAQDLLQRHEANSIDRLKYWHFKPNGDEATPEEKHKEFLSKLVTRLLYACNYQRSELERQYQELATLRLTVQSHEDATRALNAQLLDLEQAALVALSAKKQVYAPLKSAFSREAIRTFIREAGYGGRDIMSVSTIPQVQAIGPWDGKDGELIEEEEFSLSDLMGGDDDGEVAEKEADNDAEKEL</sequence>
<gene>
    <name evidence="3" type="ORF">CBR_g42178</name>
</gene>
<feature type="region of interest" description="Disordered" evidence="2">
    <location>
        <begin position="307"/>
        <end position="332"/>
    </location>
</feature>
<dbReference type="Proteomes" id="UP000265515">
    <property type="component" value="Unassembled WGS sequence"/>
</dbReference>
<dbReference type="EMBL" id="BFEA01000585">
    <property type="protein sequence ID" value="GBG86895.1"/>
    <property type="molecule type" value="Genomic_DNA"/>
</dbReference>
<dbReference type="STRING" id="69332.A0A388LXA2"/>